<keyword evidence="1" id="KW-0430">Lectin</keyword>
<dbReference type="InterPro" id="IPR052321">
    <property type="entry name" value="PolyBind_ProtTraffic"/>
</dbReference>
<dbReference type="PANTHER" id="PTHR33589:SF3">
    <property type="entry name" value="ZYMOGEN GRANULE MEMBRANE PROTEIN 16-LIKE"/>
    <property type="match status" value="1"/>
</dbReference>
<evidence type="ECO:0000256" key="1">
    <source>
        <dbReference type="ARBA" id="ARBA00022734"/>
    </source>
</evidence>
<dbReference type="AlphaFoldDB" id="A0A835W005"/>
<organism evidence="2 3">
    <name type="scientific">Chlamydomonas incerta</name>
    <dbReference type="NCBI Taxonomy" id="51695"/>
    <lineage>
        <taxon>Eukaryota</taxon>
        <taxon>Viridiplantae</taxon>
        <taxon>Chlorophyta</taxon>
        <taxon>core chlorophytes</taxon>
        <taxon>Chlorophyceae</taxon>
        <taxon>CS clade</taxon>
        <taxon>Chlamydomonadales</taxon>
        <taxon>Chlamydomonadaceae</taxon>
        <taxon>Chlamydomonas</taxon>
    </lineage>
</organism>
<proteinExistence type="predicted"/>
<sequence>MALQSVLVELAAGGPEEQQQWALWTWDEFRVCRAAKLLPAGTGSSSGSTGAGPDLTLVTTDRPCSWRLAYVCAEEQAVVLAAGLSSSSAWYRRHFAAGAPVPLLPSPYSTTGPVAASSDSSSQAGLTLYRSGFVAGGPLGHIYWPDGVNNTYAYGVERAVQPFPLTTEVEDGAERFWRLGPVVTALYRGGNRRLTALRLVREGEAADAWAAYQGQSPAVGLPPPLGDEFVLGDRVPAFDLGPYYVGAPLGLAGPGYETYNVGPYNDYIVAVEGCFTNEVEGLTLVTRSGRRLQLGRGGCSNWFREDAPPGGYLAGAWSQFLNASAWDRYIAEADIRPSGQLVFGQLPWLQQVNMHVCVHTWMCHPLGSPLS</sequence>
<evidence type="ECO:0000313" key="3">
    <source>
        <dbReference type="Proteomes" id="UP000650467"/>
    </source>
</evidence>
<dbReference type="InterPro" id="IPR036404">
    <property type="entry name" value="Jacalin-like_lectin_dom_sf"/>
</dbReference>
<protein>
    <submittedName>
        <fullName evidence="2">Uncharacterized protein</fullName>
    </submittedName>
</protein>
<reference evidence="2" key="1">
    <citation type="journal article" date="2020" name="bioRxiv">
        <title>Comparative genomics of Chlamydomonas.</title>
        <authorList>
            <person name="Craig R.J."/>
            <person name="Hasan A.R."/>
            <person name="Ness R.W."/>
            <person name="Keightley P.D."/>
        </authorList>
    </citation>
    <scope>NUCLEOTIDE SEQUENCE</scope>
    <source>
        <strain evidence="2">SAG 7.73</strain>
    </source>
</reference>
<accession>A0A835W005</accession>
<gene>
    <name evidence="2" type="ORF">HXX76_009729</name>
</gene>
<dbReference type="SUPFAM" id="SSF51101">
    <property type="entry name" value="Mannose-binding lectins"/>
    <property type="match status" value="1"/>
</dbReference>
<name>A0A835W005_CHLIN</name>
<dbReference type="PANTHER" id="PTHR33589">
    <property type="entry name" value="OS11G0524900 PROTEIN"/>
    <property type="match status" value="1"/>
</dbReference>
<dbReference type="EMBL" id="JAEHOC010000025">
    <property type="protein sequence ID" value="KAG2431201.1"/>
    <property type="molecule type" value="Genomic_DNA"/>
</dbReference>
<dbReference type="OrthoDB" id="540444at2759"/>
<comment type="caution">
    <text evidence="2">The sequence shown here is derived from an EMBL/GenBank/DDBJ whole genome shotgun (WGS) entry which is preliminary data.</text>
</comment>
<dbReference type="GO" id="GO:0030246">
    <property type="term" value="F:carbohydrate binding"/>
    <property type="evidence" value="ECO:0007669"/>
    <property type="project" value="UniProtKB-KW"/>
</dbReference>
<dbReference type="Proteomes" id="UP000650467">
    <property type="component" value="Unassembled WGS sequence"/>
</dbReference>
<keyword evidence="3" id="KW-1185">Reference proteome</keyword>
<evidence type="ECO:0000313" key="2">
    <source>
        <dbReference type="EMBL" id="KAG2431201.1"/>
    </source>
</evidence>